<proteinExistence type="predicted"/>
<gene>
    <name evidence="2" type="ORF">NA57DRAFT_60774</name>
</gene>
<protein>
    <submittedName>
        <fullName evidence="2">Uncharacterized protein</fullName>
    </submittedName>
</protein>
<dbReference type="EMBL" id="ML978135">
    <property type="protein sequence ID" value="KAF2094134.1"/>
    <property type="molecule type" value="Genomic_DNA"/>
</dbReference>
<evidence type="ECO:0000313" key="3">
    <source>
        <dbReference type="Proteomes" id="UP000799772"/>
    </source>
</evidence>
<evidence type="ECO:0000313" key="2">
    <source>
        <dbReference type="EMBL" id="KAF2094134.1"/>
    </source>
</evidence>
<reference evidence="2" key="1">
    <citation type="journal article" date="2020" name="Stud. Mycol.">
        <title>101 Dothideomycetes genomes: a test case for predicting lifestyles and emergence of pathogens.</title>
        <authorList>
            <person name="Haridas S."/>
            <person name="Albert R."/>
            <person name="Binder M."/>
            <person name="Bloem J."/>
            <person name="Labutti K."/>
            <person name="Salamov A."/>
            <person name="Andreopoulos B."/>
            <person name="Baker S."/>
            <person name="Barry K."/>
            <person name="Bills G."/>
            <person name="Bluhm B."/>
            <person name="Cannon C."/>
            <person name="Castanera R."/>
            <person name="Culley D."/>
            <person name="Daum C."/>
            <person name="Ezra D."/>
            <person name="Gonzalez J."/>
            <person name="Henrissat B."/>
            <person name="Kuo A."/>
            <person name="Liang C."/>
            <person name="Lipzen A."/>
            <person name="Lutzoni F."/>
            <person name="Magnuson J."/>
            <person name="Mondo S."/>
            <person name="Nolan M."/>
            <person name="Ohm R."/>
            <person name="Pangilinan J."/>
            <person name="Park H.-J."/>
            <person name="Ramirez L."/>
            <person name="Alfaro M."/>
            <person name="Sun H."/>
            <person name="Tritt A."/>
            <person name="Yoshinaga Y."/>
            <person name="Zwiers L.-H."/>
            <person name="Turgeon B."/>
            <person name="Goodwin S."/>
            <person name="Spatafora J."/>
            <person name="Crous P."/>
            <person name="Grigoriev I."/>
        </authorList>
    </citation>
    <scope>NUCLEOTIDE SEQUENCE</scope>
    <source>
        <strain evidence="2">CBS 133067</strain>
    </source>
</reference>
<name>A0A9P4M5T2_9PEZI</name>
<keyword evidence="3" id="KW-1185">Reference proteome</keyword>
<dbReference type="AlphaFoldDB" id="A0A9P4M5T2"/>
<sequence length="166" mass="18713">MKKTKSEHNPSLISEGKVRQRTKLRPRASTSTREHANLAATRIWNALTKFASLLYGYDDDNDLCGELVKTKLNQTVESISYEAISYSWVTEDGDIVKSETPVSDSGEGLPAVQDQKLCLCSPPISLSWRSPPPTLDRRYMHLVKLTSNTVFYGLELFGLSRSYRLQ</sequence>
<organism evidence="2 3">
    <name type="scientific">Rhizodiscina lignyota</name>
    <dbReference type="NCBI Taxonomy" id="1504668"/>
    <lineage>
        <taxon>Eukaryota</taxon>
        <taxon>Fungi</taxon>
        <taxon>Dikarya</taxon>
        <taxon>Ascomycota</taxon>
        <taxon>Pezizomycotina</taxon>
        <taxon>Dothideomycetes</taxon>
        <taxon>Pleosporomycetidae</taxon>
        <taxon>Aulographales</taxon>
        <taxon>Rhizodiscinaceae</taxon>
        <taxon>Rhizodiscina</taxon>
    </lineage>
</organism>
<feature type="region of interest" description="Disordered" evidence="1">
    <location>
        <begin position="1"/>
        <end position="33"/>
    </location>
</feature>
<evidence type="ECO:0000256" key="1">
    <source>
        <dbReference type="SAM" id="MobiDB-lite"/>
    </source>
</evidence>
<accession>A0A9P4M5T2</accession>
<comment type="caution">
    <text evidence="2">The sequence shown here is derived from an EMBL/GenBank/DDBJ whole genome shotgun (WGS) entry which is preliminary data.</text>
</comment>
<dbReference type="Proteomes" id="UP000799772">
    <property type="component" value="Unassembled WGS sequence"/>
</dbReference>